<protein>
    <recommendedName>
        <fullName evidence="4">MerC mercury resistance protein</fullName>
    </recommendedName>
</protein>
<dbReference type="Proteomes" id="UP000634139">
    <property type="component" value="Unassembled WGS sequence"/>
</dbReference>
<feature type="transmembrane region" description="Helical" evidence="1">
    <location>
        <begin position="12"/>
        <end position="36"/>
    </location>
</feature>
<feature type="transmembrane region" description="Helical" evidence="1">
    <location>
        <begin position="48"/>
        <end position="70"/>
    </location>
</feature>
<keyword evidence="3" id="KW-1185">Reference proteome</keyword>
<sequence length="123" mass="12738">MRDAFLSIRDRLDRVGVLLSGLCMLHCIAGIVLVAGLGLGGEVLLSPAFHRVGLALAIVIGAITLVMGVARHGDPRPLQAGGAGIAMMTVALFVGHGLEEALLTIVGVALLAWAHLRNLRCAD</sequence>
<dbReference type="Pfam" id="PF03203">
    <property type="entry name" value="MerC"/>
    <property type="match status" value="1"/>
</dbReference>
<reference evidence="2" key="2">
    <citation type="submission" date="2020-09" db="EMBL/GenBank/DDBJ databases">
        <authorList>
            <person name="Sun Q."/>
            <person name="Kim S."/>
        </authorList>
    </citation>
    <scope>NUCLEOTIDE SEQUENCE</scope>
    <source>
        <strain evidence="2">KCTC 32422</strain>
    </source>
</reference>
<dbReference type="EMBL" id="BMZD01000001">
    <property type="protein sequence ID" value="GGZ86469.1"/>
    <property type="molecule type" value="Genomic_DNA"/>
</dbReference>
<proteinExistence type="predicted"/>
<evidence type="ECO:0000256" key="1">
    <source>
        <dbReference type="SAM" id="Phobius"/>
    </source>
</evidence>
<evidence type="ECO:0000313" key="3">
    <source>
        <dbReference type="Proteomes" id="UP000634139"/>
    </source>
</evidence>
<comment type="caution">
    <text evidence="2">The sequence shown here is derived from an EMBL/GenBank/DDBJ whole genome shotgun (WGS) entry which is preliminary data.</text>
</comment>
<evidence type="ECO:0008006" key="4">
    <source>
        <dbReference type="Google" id="ProtNLM"/>
    </source>
</evidence>
<accession>A0A918R7B8</accession>
<keyword evidence="1" id="KW-1133">Transmembrane helix</keyword>
<dbReference type="InterPro" id="IPR004891">
    <property type="entry name" value="Mercury-R_MerC"/>
</dbReference>
<keyword evidence="1" id="KW-0812">Transmembrane</keyword>
<feature type="transmembrane region" description="Helical" evidence="1">
    <location>
        <begin position="101"/>
        <end position="119"/>
    </location>
</feature>
<gene>
    <name evidence="2" type="ORF">GCM10011617_01330</name>
</gene>
<dbReference type="GO" id="GO:0016020">
    <property type="term" value="C:membrane"/>
    <property type="evidence" value="ECO:0007669"/>
    <property type="project" value="InterPro"/>
</dbReference>
<dbReference type="RefSeq" id="WP_189538498.1">
    <property type="nucleotide sequence ID" value="NZ_BMZD01000001.1"/>
</dbReference>
<dbReference type="AlphaFoldDB" id="A0A918R7B8"/>
<reference evidence="2" key="1">
    <citation type="journal article" date="2014" name="Int. J. Syst. Evol. Microbiol.">
        <title>Complete genome sequence of Corynebacterium casei LMG S-19264T (=DSM 44701T), isolated from a smear-ripened cheese.</title>
        <authorList>
            <consortium name="US DOE Joint Genome Institute (JGI-PGF)"/>
            <person name="Walter F."/>
            <person name="Albersmeier A."/>
            <person name="Kalinowski J."/>
            <person name="Ruckert C."/>
        </authorList>
    </citation>
    <scope>NUCLEOTIDE SEQUENCE</scope>
    <source>
        <strain evidence="2">KCTC 32422</strain>
    </source>
</reference>
<dbReference type="GO" id="GO:0015097">
    <property type="term" value="F:mercury ion transmembrane transporter activity"/>
    <property type="evidence" value="ECO:0007669"/>
    <property type="project" value="InterPro"/>
</dbReference>
<evidence type="ECO:0000313" key="2">
    <source>
        <dbReference type="EMBL" id="GGZ86469.1"/>
    </source>
</evidence>
<keyword evidence="1" id="KW-0472">Membrane</keyword>
<name>A0A918R7B8_9SPHN</name>
<organism evidence="2 3">
    <name type="scientific">Novosphingobium arvoryzae</name>
    <dbReference type="NCBI Taxonomy" id="1256514"/>
    <lineage>
        <taxon>Bacteria</taxon>
        <taxon>Pseudomonadati</taxon>
        <taxon>Pseudomonadota</taxon>
        <taxon>Alphaproteobacteria</taxon>
        <taxon>Sphingomonadales</taxon>
        <taxon>Sphingomonadaceae</taxon>
        <taxon>Novosphingobium</taxon>
    </lineage>
</organism>